<dbReference type="PROSITE" id="PS50075">
    <property type="entry name" value="CARRIER"/>
    <property type="match status" value="2"/>
</dbReference>
<feature type="domain" description="Carrier" evidence="8">
    <location>
        <begin position="862"/>
        <end position="936"/>
    </location>
</feature>
<dbReference type="Pfam" id="PF00975">
    <property type="entry name" value="Thioesterase"/>
    <property type="match status" value="1"/>
</dbReference>
<accession>A0A023BPV2</accession>
<dbReference type="GO" id="GO:0006633">
    <property type="term" value="P:fatty acid biosynthetic process"/>
    <property type="evidence" value="ECO:0007669"/>
    <property type="project" value="TreeGrafter"/>
</dbReference>
<dbReference type="InterPro" id="IPR054514">
    <property type="entry name" value="RhiE-like_linker"/>
</dbReference>
<dbReference type="InterPro" id="IPR001031">
    <property type="entry name" value="Thioesterase"/>
</dbReference>
<dbReference type="InterPro" id="IPR036736">
    <property type="entry name" value="ACP-like_sf"/>
</dbReference>
<feature type="domain" description="Carrier" evidence="8">
    <location>
        <begin position="7"/>
        <end position="81"/>
    </location>
</feature>
<dbReference type="Gene3D" id="1.10.1200.10">
    <property type="entry name" value="ACP-like"/>
    <property type="match status" value="2"/>
</dbReference>
<comment type="subcellular location">
    <subcellularLocation>
        <location evidence="1">Cytoplasm</location>
    </subcellularLocation>
</comment>
<protein>
    <recommendedName>
        <fullName evidence="12">Carrier domain-containing protein</fullName>
    </recommendedName>
</protein>
<dbReference type="InterPro" id="IPR009081">
    <property type="entry name" value="PP-bd_ACP"/>
</dbReference>
<evidence type="ECO:0000256" key="1">
    <source>
        <dbReference type="ARBA" id="ARBA00004496"/>
    </source>
</evidence>
<dbReference type="PROSITE" id="PS52004">
    <property type="entry name" value="KS3_2"/>
    <property type="match status" value="1"/>
</dbReference>
<sequence length="1248" mass="141491">METVEETTIYDAVKSIVASTLKIPSDKFDADSNLETFGMDSIIVMELMTNLTNQLSVSVTPAQFTEVNTLGDLAGIIEKVKNEKQENIDEIDIVEEESLPKNLSNDTDISLKKPSIEINDRLRKKRRKKNRPFQRVLNYINQKYAIDLSYRNFKSIDEIAECLIINHYEDLTNNIDVFKEIDINKPQVSKISSQKIDSSFKENHDIAIVGISCNFPDAPNTQMFWNNLINKKNSIQEIPESRWNWKDFYNKSTTPNTTISKWGALIKDVKCFDPGFFNIKPEEAIFMDPQERLLIQEVYKAFQDAGMDIDKLKGSNTGVFMSYEYAEYENYLRDNKNNIKGVDPEFLVFSSSSPSYYLANRISFVFDFLGPSECINMNCAGSAVAINRAYYSLLNRESDVAVVGGVSLNLFAEDYISLSKIGMLSPNGTCAVFDENANGFTRGEGAASVVLKRLDEAERDNNRIYGVIKNSHQKNRGNARFLQEIKVESFTDVIKECYKKASIKPETIDYIEVDGYATKWGDSFEYEGIKKVFKDNESKEKKCALGSAKGNIGHLESVSGLVSLIKLSLSLYNKKFPATISKNKTSSFIDIQDSSHPLYIADSDIPFESIRKDSSPIRAGVNSFSDSGVNVHILMEEYNRKVSNDIKESKTEPQLFILSAKNRSSLDKYVLKYIDFISTADEELFGDMIYTLQTGRQVMDERLAILATSYKELSEKLTMIKQANGKEISLEKEGVFYGNINLIKENRIINALTQSVMSSMIEQNLHTAQWEQLAQLWICGLPIDWAIAWKDKEVCSVSLPEYPFEKEKYWVDFDKNDQSKDNKMQESIPDDKEKLHTTSKQPKWFFFMSKDASEKSSMKPKEKIDLFFKQEIALQLKKSVLDIANNQNFIDLGMSSIGLISMIAQINDLLHISISPAILFDYSDIQKLTEYLVDNYAGKIENLLVTKDKKQFFKQYSSPELKEEKVNSAGFDNMVAMNVKGEKEPIFAVPGADGNMIPLQHLVHALGKEQPFYGIEAIGLGKKALSFKSVKEIAEFNIATIKKVKPKGPYRLLGFSNGGIIAYEMARILLSNNEKVSSLILLDTISPLQPSIDIFDDLVEGIKAVFINSSGQILDIDVEELKKVPEDKIIDYFYNNIKDLGFNFPKEQLAISINTALVNDKNCRSYKPLGLPSKIDVILIKATEGYTEVYKNAPEDYGWNELLQKPAHIYSIKANHFSIIDRDNSKKIAKKINTFFNRTIPKKLSAQK</sequence>
<dbReference type="OrthoDB" id="4317020at2"/>
<dbReference type="eggNOG" id="COG3321">
    <property type="taxonomic scope" value="Bacteria"/>
</dbReference>
<reference evidence="10 11" key="1">
    <citation type="submission" date="2014-04" db="EMBL/GenBank/DDBJ databases">
        <title>Aquimarina sp. 22II-S11-z7 Genome Sequencing.</title>
        <authorList>
            <person name="Lai Q."/>
        </authorList>
    </citation>
    <scope>NUCLEOTIDE SEQUENCE [LARGE SCALE GENOMIC DNA]</scope>
    <source>
        <strain evidence="10 11">22II-S11-z7</strain>
    </source>
</reference>
<dbReference type="InterPro" id="IPR020841">
    <property type="entry name" value="PKS_Beta-ketoAc_synthase_dom"/>
</dbReference>
<dbReference type="RefSeq" id="WP_034246251.1">
    <property type="nucleotide sequence ID" value="NZ_AQRA01000010.1"/>
</dbReference>
<evidence type="ECO:0000259" key="9">
    <source>
        <dbReference type="PROSITE" id="PS52004"/>
    </source>
</evidence>
<dbReference type="SMART" id="SM01294">
    <property type="entry name" value="PKS_PP_betabranch"/>
    <property type="match status" value="1"/>
</dbReference>
<dbReference type="InterPro" id="IPR029058">
    <property type="entry name" value="AB_hydrolase_fold"/>
</dbReference>
<comment type="pathway">
    <text evidence="2">Antibiotic biosynthesis.</text>
</comment>
<dbReference type="GO" id="GO:0005737">
    <property type="term" value="C:cytoplasm"/>
    <property type="evidence" value="ECO:0007669"/>
    <property type="project" value="UniProtKB-SubCell"/>
</dbReference>
<dbReference type="EMBL" id="AQRA01000010">
    <property type="protein sequence ID" value="EZH71974.1"/>
    <property type="molecule type" value="Genomic_DNA"/>
</dbReference>
<dbReference type="GO" id="GO:0005886">
    <property type="term" value="C:plasma membrane"/>
    <property type="evidence" value="ECO:0007669"/>
    <property type="project" value="TreeGrafter"/>
</dbReference>
<keyword evidence="11" id="KW-1185">Reference proteome</keyword>
<name>A0A023BPV2_9FLAO</name>
<dbReference type="Pfam" id="PF00550">
    <property type="entry name" value="PP-binding"/>
    <property type="match status" value="2"/>
</dbReference>
<dbReference type="SUPFAM" id="SSF47336">
    <property type="entry name" value="ACP-like"/>
    <property type="match status" value="2"/>
</dbReference>
<organism evidence="10 11">
    <name type="scientific">Aquimarina atlantica</name>
    <dbReference type="NCBI Taxonomy" id="1317122"/>
    <lineage>
        <taxon>Bacteria</taxon>
        <taxon>Pseudomonadati</taxon>
        <taxon>Bacteroidota</taxon>
        <taxon>Flavobacteriia</taxon>
        <taxon>Flavobacteriales</taxon>
        <taxon>Flavobacteriaceae</taxon>
        <taxon>Aquimarina</taxon>
    </lineage>
</organism>
<dbReference type="Gene3D" id="3.40.50.1820">
    <property type="entry name" value="alpha/beta hydrolase"/>
    <property type="match status" value="1"/>
</dbReference>
<evidence type="ECO:0000313" key="10">
    <source>
        <dbReference type="EMBL" id="EZH71974.1"/>
    </source>
</evidence>
<dbReference type="PANTHER" id="PTHR43775:SF37">
    <property type="entry name" value="SI:DKEY-61P9.11"/>
    <property type="match status" value="1"/>
</dbReference>
<dbReference type="InterPro" id="IPR050091">
    <property type="entry name" value="PKS_NRPS_Biosynth_Enz"/>
</dbReference>
<dbReference type="SMART" id="SM00825">
    <property type="entry name" value="PKS_KS"/>
    <property type="match status" value="1"/>
</dbReference>
<dbReference type="Gene3D" id="3.40.47.10">
    <property type="match status" value="1"/>
</dbReference>
<dbReference type="GO" id="GO:0031177">
    <property type="term" value="F:phosphopantetheine binding"/>
    <property type="evidence" value="ECO:0007669"/>
    <property type="project" value="InterPro"/>
</dbReference>
<dbReference type="Gene3D" id="1.10.1240.100">
    <property type="match status" value="1"/>
</dbReference>
<keyword evidence="5" id="KW-0597">Phosphoprotein</keyword>
<dbReference type="SUPFAM" id="SSF53901">
    <property type="entry name" value="Thiolase-like"/>
    <property type="match status" value="1"/>
</dbReference>
<evidence type="ECO:0000256" key="2">
    <source>
        <dbReference type="ARBA" id="ARBA00004792"/>
    </source>
</evidence>
<dbReference type="SUPFAM" id="SSF53474">
    <property type="entry name" value="alpha/beta-Hydrolases"/>
    <property type="match status" value="1"/>
</dbReference>
<dbReference type="Pfam" id="PF22336">
    <property type="entry name" value="RhiE-like_linker"/>
    <property type="match status" value="1"/>
</dbReference>
<keyword evidence="7" id="KW-0677">Repeat</keyword>
<dbReference type="GO" id="GO:0004312">
    <property type="term" value="F:fatty acid synthase activity"/>
    <property type="evidence" value="ECO:0007669"/>
    <property type="project" value="TreeGrafter"/>
</dbReference>
<dbReference type="InterPro" id="IPR014030">
    <property type="entry name" value="Ketoacyl_synth_N"/>
</dbReference>
<keyword evidence="3" id="KW-0596">Phosphopantetheine</keyword>
<dbReference type="GO" id="GO:0071770">
    <property type="term" value="P:DIM/DIP cell wall layer assembly"/>
    <property type="evidence" value="ECO:0007669"/>
    <property type="project" value="TreeGrafter"/>
</dbReference>
<keyword evidence="4" id="KW-0963">Cytoplasm</keyword>
<dbReference type="InterPro" id="IPR014031">
    <property type="entry name" value="Ketoacyl_synth_C"/>
</dbReference>
<dbReference type="STRING" id="1317122.ATO12_04980"/>
<dbReference type="PANTHER" id="PTHR43775">
    <property type="entry name" value="FATTY ACID SYNTHASE"/>
    <property type="match status" value="1"/>
</dbReference>
<dbReference type="SMART" id="SM00823">
    <property type="entry name" value="PKS_PP"/>
    <property type="match status" value="2"/>
</dbReference>
<dbReference type="AlphaFoldDB" id="A0A023BPV2"/>
<dbReference type="InterPro" id="IPR016039">
    <property type="entry name" value="Thiolase-like"/>
</dbReference>
<comment type="caution">
    <text evidence="10">The sequence shown here is derived from an EMBL/GenBank/DDBJ whole genome shotgun (WGS) entry which is preliminary data.</text>
</comment>
<evidence type="ECO:0000256" key="7">
    <source>
        <dbReference type="ARBA" id="ARBA00022737"/>
    </source>
</evidence>
<gene>
    <name evidence="10" type="ORF">ATO12_04980</name>
</gene>
<evidence type="ECO:0000256" key="5">
    <source>
        <dbReference type="ARBA" id="ARBA00022553"/>
    </source>
</evidence>
<evidence type="ECO:0000256" key="4">
    <source>
        <dbReference type="ARBA" id="ARBA00022490"/>
    </source>
</evidence>
<dbReference type="InterPro" id="IPR020806">
    <property type="entry name" value="PKS_PP-bd"/>
</dbReference>
<feature type="domain" description="Ketosynthase family 3 (KS3)" evidence="9">
    <location>
        <begin position="203"/>
        <end position="637"/>
    </location>
</feature>
<evidence type="ECO:0000256" key="3">
    <source>
        <dbReference type="ARBA" id="ARBA00022450"/>
    </source>
</evidence>
<evidence type="ECO:0000259" key="8">
    <source>
        <dbReference type="PROSITE" id="PS50075"/>
    </source>
</evidence>
<proteinExistence type="predicted"/>
<dbReference type="Pfam" id="PF00109">
    <property type="entry name" value="ketoacyl-synt"/>
    <property type="match status" value="1"/>
</dbReference>
<evidence type="ECO:0000256" key="6">
    <source>
        <dbReference type="ARBA" id="ARBA00022679"/>
    </source>
</evidence>
<dbReference type="Pfam" id="PF02801">
    <property type="entry name" value="Ketoacyl-synt_C"/>
    <property type="match status" value="1"/>
</dbReference>
<evidence type="ECO:0000313" key="11">
    <source>
        <dbReference type="Proteomes" id="UP000023541"/>
    </source>
</evidence>
<dbReference type="CDD" id="cd00833">
    <property type="entry name" value="PKS"/>
    <property type="match status" value="1"/>
</dbReference>
<dbReference type="Proteomes" id="UP000023541">
    <property type="component" value="Unassembled WGS sequence"/>
</dbReference>
<keyword evidence="6" id="KW-0808">Transferase</keyword>
<evidence type="ECO:0008006" key="12">
    <source>
        <dbReference type="Google" id="ProtNLM"/>
    </source>
</evidence>